<gene>
    <name evidence="1" type="ORF">QOL99_03000</name>
</gene>
<reference evidence="1 2" key="1">
    <citation type="submission" date="2023-05" db="EMBL/GenBank/DDBJ databases">
        <authorList>
            <person name="Gao F."/>
        </authorList>
    </citation>
    <scope>NUCLEOTIDE SEQUENCE [LARGE SCALE GENOMIC DNA]</scope>
    <source>
        <strain evidence="1 2">MIMF12</strain>
    </source>
</reference>
<sequence length="73" mass="7840">MTRYTVTPAMGNMLNPYSIEAESPSHAVIPAARVLFGARAQRWAGSEEKTPTGYAVTISRAGHTYTLSVTPEA</sequence>
<keyword evidence="2" id="KW-1185">Reference proteome</keyword>
<dbReference type="Proteomes" id="UP001302059">
    <property type="component" value="Unassembled WGS sequence"/>
</dbReference>
<evidence type="ECO:0000313" key="2">
    <source>
        <dbReference type="Proteomes" id="UP001302059"/>
    </source>
</evidence>
<organism evidence="1 2">
    <name type="scientific">Deinococcus rhizophilus</name>
    <dbReference type="NCBI Taxonomy" id="3049544"/>
    <lineage>
        <taxon>Bacteria</taxon>
        <taxon>Thermotogati</taxon>
        <taxon>Deinococcota</taxon>
        <taxon>Deinococci</taxon>
        <taxon>Deinococcales</taxon>
        <taxon>Deinococcaceae</taxon>
        <taxon>Deinococcus</taxon>
    </lineage>
</organism>
<dbReference type="RefSeq" id="WP_285521166.1">
    <property type="nucleotide sequence ID" value="NZ_JASNGB010000012.1"/>
</dbReference>
<proteinExistence type="predicted"/>
<evidence type="ECO:0000313" key="1">
    <source>
        <dbReference type="EMBL" id="MDL2343113.1"/>
    </source>
</evidence>
<name>A0ABT7JF54_9DEIO</name>
<comment type="caution">
    <text evidence="1">The sequence shown here is derived from an EMBL/GenBank/DDBJ whole genome shotgun (WGS) entry which is preliminary data.</text>
</comment>
<dbReference type="EMBL" id="JASNGB010000012">
    <property type="protein sequence ID" value="MDL2343113.1"/>
    <property type="molecule type" value="Genomic_DNA"/>
</dbReference>
<accession>A0ABT7JF54</accession>
<protein>
    <submittedName>
        <fullName evidence="1">Uncharacterized protein</fullName>
    </submittedName>
</protein>